<gene>
    <name evidence="2" type="ORF">FHR38_000793</name>
</gene>
<keyword evidence="2" id="KW-0238">DNA-binding</keyword>
<feature type="domain" description="Protein kinase" evidence="1">
    <location>
        <begin position="13"/>
        <end position="304"/>
    </location>
</feature>
<evidence type="ECO:0000259" key="1">
    <source>
        <dbReference type="PROSITE" id="PS50011"/>
    </source>
</evidence>
<dbReference type="InterPro" id="IPR011009">
    <property type="entry name" value="Kinase-like_dom_sf"/>
</dbReference>
<reference evidence="2 3" key="1">
    <citation type="submission" date="2020-08" db="EMBL/GenBank/DDBJ databases">
        <title>Sequencing the genomes of 1000 actinobacteria strains.</title>
        <authorList>
            <person name="Klenk H.-P."/>
        </authorList>
    </citation>
    <scope>NUCLEOTIDE SEQUENCE [LARGE SCALE GENOMIC DNA]</scope>
    <source>
        <strain evidence="2 3">DSM 45886</strain>
    </source>
</reference>
<dbReference type="RefSeq" id="WP_184532830.1">
    <property type="nucleotide sequence ID" value="NZ_JACHJW010000001.1"/>
</dbReference>
<dbReference type="AlphaFoldDB" id="A0A7W7SNZ4"/>
<evidence type="ECO:0000313" key="2">
    <source>
        <dbReference type="EMBL" id="MBB4957060.1"/>
    </source>
</evidence>
<dbReference type="InterPro" id="IPR000719">
    <property type="entry name" value="Prot_kinase_dom"/>
</dbReference>
<comment type="caution">
    <text evidence="2">The sequence shown here is derived from an EMBL/GenBank/DDBJ whole genome shotgun (WGS) entry which is preliminary data.</text>
</comment>
<dbReference type="EMBL" id="JACHJW010000001">
    <property type="protein sequence ID" value="MBB4957060.1"/>
    <property type="molecule type" value="Genomic_DNA"/>
</dbReference>
<dbReference type="GO" id="GO:0003677">
    <property type="term" value="F:DNA binding"/>
    <property type="evidence" value="ECO:0007669"/>
    <property type="project" value="UniProtKB-KW"/>
</dbReference>
<dbReference type="Gene3D" id="1.10.510.10">
    <property type="entry name" value="Transferase(Phosphotransferase) domain 1"/>
    <property type="match status" value="1"/>
</dbReference>
<accession>A0A7W7SNZ4</accession>
<dbReference type="Pfam" id="PF00069">
    <property type="entry name" value="Pkinase"/>
    <property type="match status" value="1"/>
</dbReference>
<keyword evidence="2" id="KW-0418">Kinase</keyword>
<name>A0A7W7SNZ4_9ACTN</name>
<keyword evidence="3" id="KW-1185">Reference proteome</keyword>
<evidence type="ECO:0000313" key="3">
    <source>
        <dbReference type="Proteomes" id="UP000578819"/>
    </source>
</evidence>
<dbReference type="GO" id="GO:0005524">
    <property type="term" value="F:ATP binding"/>
    <property type="evidence" value="ECO:0007669"/>
    <property type="project" value="InterPro"/>
</dbReference>
<dbReference type="PROSITE" id="PS50011">
    <property type="entry name" value="PROTEIN_KINASE_DOM"/>
    <property type="match status" value="1"/>
</dbReference>
<protein>
    <submittedName>
        <fullName evidence="2">DNA-binding helix-hairpin-helix protein with protein kinase domain</fullName>
    </submittedName>
</protein>
<sequence length="475" mass="52665">MEQTVRDARGRSLPLAERLGHGAEGVVNRVKDSRLAVKRLFRRDADPGQATALESRLRAVARMPIEDLPIARPMVMLAEPDLGFVMELVDDMVPLERQMLAPYEVELVPWYLATGGLRRRLRILARIATTLATLHTRGMAYGDPSPGNVLVSEPTDQDQIWLVDPDNLAVESDGSRPAVYTPGYGAPELVNRGGRISTLSDAFAFAVMAHHTLFAVHPFIGDEIEEGPVEWEEAAHAYRVPWIDHAEDHSNVSTGGLPGRNRLVTRTVTRYFRSTFEEGLLEPRRRPSCADWAMALWQAGDAMIACGSCPGQRFATRACPWCGASSGSDLVCRIWLHAGPDVFSLDRAERSGDPDRVVGVRGWDIPAGELVAIDRGRPFVLTGRHGEIRPAAPDRPLSTVSWDGDNRIQVRNVGARPVLLVSGDRNVQRRLWPEQDAEVELRPEVPPWRLCFTSDPLSPHRQVTFDLIESTGTVR</sequence>
<dbReference type="SUPFAM" id="SSF56112">
    <property type="entry name" value="Protein kinase-like (PK-like)"/>
    <property type="match status" value="1"/>
</dbReference>
<dbReference type="Proteomes" id="UP000578819">
    <property type="component" value="Unassembled WGS sequence"/>
</dbReference>
<dbReference type="SMART" id="SM00220">
    <property type="entry name" value="S_TKc"/>
    <property type="match status" value="1"/>
</dbReference>
<organism evidence="2 3">
    <name type="scientific">Micromonospora polyrhachis</name>
    <dbReference type="NCBI Taxonomy" id="1282883"/>
    <lineage>
        <taxon>Bacteria</taxon>
        <taxon>Bacillati</taxon>
        <taxon>Actinomycetota</taxon>
        <taxon>Actinomycetes</taxon>
        <taxon>Micromonosporales</taxon>
        <taxon>Micromonosporaceae</taxon>
        <taxon>Micromonospora</taxon>
    </lineage>
</organism>
<proteinExistence type="predicted"/>
<keyword evidence="2" id="KW-0808">Transferase</keyword>
<dbReference type="GO" id="GO:0004672">
    <property type="term" value="F:protein kinase activity"/>
    <property type="evidence" value="ECO:0007669"/>
    <property type="project" value="InterPro"/>
</dbReference>